<gene>
    <name evidence="1" type="ORF">M513_02796</name>
    <name evidence="2" type="ORF">M514_02796</name>
</gene>
<dbReference type="Proteomes" id="UP000030758">
    <property type="component" value="Unassembled WGS sequence"/>
</dbReference>
<evidence type="ECO:0000313" key="3">
    <source>
        <dbReference type="Proteomes" id="UP000030764"/>
    </source>
</evidence>
<dbReference type="Proteomes" id="UP000030764">
    <property type="component" value="Unassembled WGS sequence"/>
</dbReference>
<protein>
    <submittedName>
        <fullName evidence="2">Uncharacterized protein</fullName>
    </submittedName>
</protein>
<evidence type="ECO:0000313" key="1">
    <source>
        <dbReference type="EMBL" id="KFD56341.1"/>
    </source>
</evidence>
<dbReference type="AlphaFoldDB" id="A0A085N2T8"/>
<dbReference type="EMBL" id="KL363194">
    <property type="protein sequence ID" value="KFD56341.1"/>
    <property type="molecule type" value="Genomic_DNA"/>
</dbReference>
<sequence length="91" mass="10327">MGLDAAHVHFEFCILFFSQASNVQYHSAAFLHYGNVLQQGPSRDHEGRQGRFIDDSKKDFAIDETVRNKILMLGNELQLGLDEDVQEFIGV</sequence>
<reference evidence="2 3" key="1">
    <citation type="journal article" date="2014" name="Nat. Genet.">
        <title>Genome and transcriptome of the porcine whipworm Trichuris suis.</title>
        <authorList>
            <person name="Jex A.R."/>
            <person name="Nejsum P."/>
            <person name="Schwarz E.M."/>
            <person name="Hu L."/>
            <person name="Young N.D."/>
            <person name="Hall R.S."/>
            <person name="Korhonen P.K."/>
            <person name="Liao S."/>
            <person name="Thamsborg S."/>
            <person name="Xia J."/>
            <person name="Xu P."/>
            <person name="Wang S."/>
            <person name="Scheerlinck J.P."/>
            <person name="Hofmann A."/>
            <person name="Sternberg P.W."/>
            <person name="Wang J."/>
            <person name="Gasser R.B."/>
        </authorList>
    </citation>
    <scope>NUCLEOTIDE SEQUENCE [LARGE SCALE GENOMIC DNA]</scope>
    <source>
        <strain evidence="2">DCEP-RM93F</strain>
        <strain evidence="1">DCEP-RM93M</strain>
    </source>
</reference>
<organism evidence="2">
    <name type="scientific">Trichuris suis</name>
    <name type="common">pig whipworm</name>
    <dbReference type="NCBI Taxonomy" id="68888"/>
    <lineage>
        <taxon>Eukaryota</taxon>
        <taxon>Metazoa</taxon>
        <taxon>Ecdysozoa</taxon>
        <taxon>Nematoda</taxon>
        <taxon>Enoplea</taxon>
        <taxon>Dorylaimia</taxon>
        <taxon>Trichinellida</taxon>
        <taxon>Trichuridae</taxon>
        <taxon>Trichuris</taxon>
    </lineage>
</organism>
<dbReference type="EMBL" id="KL367566">
    <property type="protein sequence ID" value="KFD63784.1"/>
    <property type="molecule type" value="Genomic_DNA"/>
</dbReference>
<accession>A0A085N2T8</accession>
<name>A0A085N2T8_9BILA</name>
<evidence type="ECO:0000313" key="2">
    <source>
        <dbReference type="EMBL" id="KFD63784.1"/>
    </source>
</evidence>
<keyword evidence="3" id="KW-1185">Reference proteome</keyword>
<proteinExistence type="predicted"/>